<evidence type="ECO:0000313" key="1">
    <source>
        <dbReference type="EMBL" id="OHS95103.1"/>
    </source>
</evidence>
<dbReference type="VEuPathDB" id="TrichDB:TRFO_38676"/>
<accession>A0A1J4JA48</accession>
<keyword evidence="2" id="KW-1185">Reference proteome</keyword>
<dbReference type="EMBL" id="MLAK01001263">
    <property type="protein sequence ID" value="OHS95103.1"/>
    <property type="molecule type" value="Genomic_DNA"/>
</dbReference>
<evidence type="ECO:0000313" key="2">
    <source>
        <dbReference type="Proteomes" id="UP000179807"/>
    </source>
</evidence>
<reference evidence="1" key="1">
    <citation type="submission" date="2016-10" db="EMBL/GenBank/DDBJ databases">
        <authorList>
            <person name="Benchimol M."/>
            <person name="Almeida L.G."/>
            <person name="Vasconcelos A.T."/>
            <person name="Perreira-Neves A."/>
            <person name="Rosa I.A."/>
            <person name="Tasca T."/>
            <person name="Bogo M.R."/>
            <person name="de Souza W."/>
        </authorList>
    </citation>
    <scope>NUCLEOTIDE SEQUENCE [LARGE SCALE GENOMIC DNA]</scope>
    <source>
        <strain evidence="1">K</strain>
    </source>
</reference>
<dbReference type="RefSeq" id="XP_068348240.1">
    <property type="nucleotide sequence ID" value="XM_068512194.1"/>
</dbReference>
<dbReference type="PANTHER" id="PTHR47026:SF2">
    <property type="entry name" value="FLAGELLAR ASSOCIATED PROTEIN"/>
    <property type="match status" value="1"/>
</dbReference>
<name>A0A1J4JA48_9EUKA</name>
<protein>
    <submittedName>
        <fullName evidence="1">Uncharacterized protein</fullName>
    </submittedName>
</protein>
<organism evidence="1 2">
    <name type="scientific">Tritrichomonas foetus</name>
    <dbReference type="NCBI Taxonomy" id="1144522"/>
    <lineage>
        <taxon>Eukaryota</taxon>
        <taxon>Metamonada</taxon>
        <taxon>Parabasalia</taxon>
        <taxon>Tritrichomonadida</taxon>
        <taxon>Tritrichomonadidae</taxon>
        <taxon>Tritrichomonas</taxon>
    </lineage>
</organism>
<gene>
    <name evidence="1" type="ORF">TRFO_38676</name>
</gene>
<comment type="caution">
    <text evidence="1">The sequence shown here is derived from an EMBL/GenBank/DDBJ whole genome shotgun (WGS) entry which is preliminary data.</text>
</comment>
<dbReference type="GeneID" id="94846898"/>
<sequence length="192" mass="22262">MALEDLDLKNQEEIANLDEEWNSEKMQSRYNKPSPKLIELRQHARALLNARNFDEAQAIADQISKQEAYETKEAYVRMQREYRQAQEHLSNKYKNDRESLIDGFQSKMNGLLTAESNDLRPFEQRIENLHKVKKNMEITKKINAKNHINDKSQIKKSPLAVRTPPLVLNAKLKLPPLKAAPTRQATRASSKL</sequence>
<dbReference type="PANTHER" id="PTHR47026">
    <property type="entry name" value="PIGMENTOSA GTPASE REGULATOR-LIKE PROTEIN, PUTATIVE-RELATED"/>
    <property type="match status" value="1"/>
</dbReference>
<dbReference type="Proteomes" id="UP000179807">
    <property type="component" value="Unassembled WGS sequence"/>
</dbReference>
<proteinExistence type="predicted"/>
<dbReference type="AlphaFoldDB" id="A0A1J4JA48"/>